<dbReference type="Proteomes" id="UP000015520">
    <property type="component" value="Unassembled WGS sequence"/>
</dbReference>
<comment type="caution">
    <text evidence="2">The sequence shown here is derived from an EMBL/GenBank/DDBJ whole genome shotgun (WGS) entry which is preliminary data.</text>
</comment>
<gene>
    <name evidence="2" type="ORF">M947_08635</name>
</gene>
<evidence type="ECO:0000313" key="2">
    <source>
        <dbReference type="EMBL" id="EQB38756.1"/>
    </source>
</evidence>
<dbReference type="Pfam" id="PF12118">
    <property type="entry name" value="SprA-related"/>
    <property type="match status" value="1"/>
</dbReference>
<feature type="compositionally biased region" description="Low complexity" evidence="1">
    <location>
        <begin position="66"/>
        <end position="78"/>
    </location>
</feature>
<feature type="compositionally biased region" description="Basic and acidic residues" evidence="1">
    <location>
        <begin position="151"/>
        <end position="187"/>
    </location>
</feature>
<reference evidence="2 3" key="1">
    <citation type="submission" date="2013-07" db="EMBL/GenBank/DDBJ databases">
        <title>Sulfurimonas hongkongensis AST-10 Genome Sequencing.</title>
        <authorList>
            <person name="Cai L."/>
            <person name="Zhang T."/>
        </authorList>
    </citation>
    <scope>NUCLEOTIDE SEQUENCE [LARGE SCALE GENOMIC DNA]</scope>
    <source>
        <strain evidence="2 3">AST-10</strain>
    </source>
</reference>
<sequence>MNVSSNTLYSTSANYQTSLKPRAEETEEEKSVAEKKPQNELSADEKRVVQSLQSRDAEVRAHEAAHQSGGAATGGASYTYQKGPDGRMYAIGGEVSISYKSGSTPQETIANADAVIAAALAPANPSGQDLAVASSANVMKVKAQQQLAQETQEKLSGKETYKNEADKNDDSKEEKGESEPKRLDIAT</sequence>
<feature type="compositionally biased region" description="Basic and acidic residues" evidence="1">
    <location>
        <begin position="21"/>
        <end position="48"/>
    </location>
</feature>
<dbReference type="EMBL" id="AUPZ01000011">
    <property type="protein sequence ID" value="EQB38756.1"/>
    <property type="molecule type" value="Genomic_DNA"/>
</dbReference>
<proteinExistence type="predicted"/>
<name>T0JKY7_9BACT</name>
<evidence type="ECO:0000256" key="1">
    <source>
        <dbReference type="SAM" id="MobiDB-lite"/>
    </source>
</evidence>
<dbReference type="PATRIC" id="fig|1172190.3.peg.1662"/>
<organism evidence="2 3">
    <name type="scientific">Sulfurimonas hongkongensis</name>
    <dbReference type="NCBI Taxonomy" id="1172190"/>
    <lineage>
        <taxon>Bacteria</taxon>
        <taxon>Pseudomonadati</taxon>
        <taxon>Campylobacterota</taxon>
        <taxon>Epsilonproteobacteria</taxon>
        <taxon>Campylobacterales</taxon>
        <taxon>Sulfurimonadaceae</taxon>
        <taxon>Sulfurimonas</taxon>
    </lineage>
</organism>
<dbReference type="eggNOG" id="COG3064">
    <property type="taxonomic scope" value="Bacteria"/>
</dbReference>
<keyword evidence="3" id="KW-1185">Reference proteome</keyword>
<dbReference type="InterPro" id="IPR021973">
    <property type="entry name" value="SprA-related"/>
</dbReference>
<protein>
    <recommendedName>
        <fullName evidence="4">SrpA-related protein</fullName>
    </recommendedName>
</protein>
<feature type="compositionally biased region" description="Polar residues" evidence="1">
    <location>
        <begin position="1"/>
        <end position="19"/>
    </location>
</feature>
<evidence type="ECO:0000313" key="3">
    <source>
        <dbReference type="Proteomes" id="UP000015520"/>
    </source>
</evidence>
<dbReference type="OrthoDB" id="9812722at2"/>
<dbReference type="STRING" id="1172190.M947_08635"/>
<dbReference type="AlphaFoldDB" id="T0JKY7"/>
<evidence type="ECO:0008006" key="4">
    <source>
        <dbReference type="Google" id="ProtNLM"/>
    </source>
</evidence>
<feature type="region of interest" description="Disordered" evidence="1">
    <location>
        <begin position="142"/>
        <end position="187"/>
    </location>
</feature>
<dbReference type="RefSeq" id="WP_021287977.1">
    <property type="nucleotide sequence ID" value="NZ_AUPZ01000011.1"/>
</dbReference>
<feature type="compositionally biased region" description="Basic and acidic residues" evidence="1">
    <location>
        <begin position="55"/>
        <end position="65"/>
    </location>
</feature>
<feature type="region of interest" description="Disordered" evidence="1">
    <location>
        <begin position="1"/>
        <end position="78"/>
    </location>
</feature>
<accession>T0JKY7</accession>